<keyword evidence="5" id="KW-1185">Reference proteome</keyword>
<dbReference type="SUPFAM" id="SSF55729">
    <property type="entry name" value="Acyl-CoA N-acyltransferases (Nat)"/>
    <property type="match status" value="1"/>
</dbReference>
<dbReference type="GO" id="GO:0007064">
    <property type="term" value="P:mitotic sister chromatid cohesion"/>
    <property type="evidence" value="ECO:0007669"/>
    <property type="project" value="TreeGrafter"/>
</dbReference>
<dbReference type="InterPro" id="IPR000182">
    <property type="entry name" value="GNAT_dom"/>
</dbReference>
<dbReference type="GeneID" id="54779366"/>
<dbReference type="EMBL" id="SWFT01000027">
    <property type="protein sequence ID" value="KAA8907029.1"/>
    <property type="molecule type" value="Genomic_DNA"/>
</dbReference>
<dbReference type="CDD" id="cd04301">
    <property type="entry name" value="NAT_SF"/>
    <property type="match status" value="1"/>
</dbReference>
<evidence type="ECO:0000259" key="3">
    <source>
        <dbReference type="PROSITE" id="PS51186"/>
    </source>
</evidence>
<evidence type="ECO:0000256" key="1">
    <source>
        <dbReference type="ARBA" id="ARBA00022679"/>
    </source>
</evidence>
<dbReference type="AlphaFoldDB" id="A0A642UWZ0"/>
<dbReference type="Pfam" id="PF00583">
    <property type="entry name" value="Acetyltransf_1"/>
    <property type="match status" value="1"/>
</dbReference>
<evidence type="ECO:0000313" key="5">
    <source>
        <dbReference type="Proteomes" id="UP000449547"/>
    </source>
</evidence>
<dbReference type="PROSITE" id="PS51186">
    <property type="entry name" value="GNAT"/>
    <property type="match status" value="1"/>
</dbReference>
<dbReference type="InterPro" id="IPR016181">
    <property type="entry name" value="Acyl_CoA_acyltransferase"/>
</dbReference>
<gene>
    <name evidence="4" type="ORF">DIURU_000713</name>
</gene>
<dbReference type="OrthoDB" id="47374at2759"/>
<dbReference type="VEuPathDB" id="FungiDB:DIURU_000713"/>
<reference evidence="4 5" key="1">
    <citation type="submission" date="2019-07" db="EMBL/GenBank/DDBJ databases">
        <title>Genome assembly of two rare yeast pathogens: Diutina rugosa and Trichomonascus ciferrii.</title>
        <authorList>
            <person name="Mixao V."/>
            <person name="Saus E."/>
            <person name="Hansen A."/>
            <person name="Lass-Flor C."/>
            <person name="Gabaldon T."/>
        </authorList>
    </citation>
    <scope>NUCLEOTIDE SEQUENCE [LARGE SCALE GENOMIC DNA]</scope>
    <source>
        <strain evidence="4 5">CBS 613</strain>
    </source>
</reference>
<dbReference type="GO" id="GO:0016747">
    <property type="term" value="F:acyltransferase activity, transferring groups other than amino-acyl groups"/>
    <property type="evidence" value="ECO:0007669"/>
    <property type="project" value="InterPro"/>
</dbReference>
<dbReference type="PANTHER" id="PTHR42919:SF8">
    <property type="entry name" value="N-ALPHA-ACETYLTRANSFERASE 50"/>
    <property type="match status" value="1"/>
</dbReference>
<comment type="caution">
    <text evidence="4">The sequence shown here is derived from an EMBL/GenBank/DDBJ whole genome shotgun (WGS) entry which is preliminary data.</text>
</comment>
<dbReference type="OMA" id="ICCRLET"/>
<keyword evidence="2" id="KW-0012">Acyltransferase</keyword>
<feature type="domain" description="N-acetyltransferase" evidence="3">
    <location>
        <begin position="6"/>
        <end position="171"/>
    </location>
</feature>
<protein>
    <recommendedName>
        <fullName evidence="3">N-acetyltransferase domain-containing protein</fullName>
    </recommendedName>
</protein>
<evidence type="ECO:0000313" key="4">
    <source>
        <dbReference type="EMBL" id="KAA8907029.1"/>
    </source>
</evidence>
<proteinExistence type="predicted"/>
<name>A0A642UWZ0_DIURU</name>
<dbReference type="PANTHER" id="PTHR42919">
    <property type="entry name" value="N-ALPHA-ACETYLTRANSFERASE"/>
    <property type="match status" value="1"/>
</dbReference>
<accession>A0A642UWZ0</accession>
<dbReference type="GO" id="GO:0031415">
    <property type="term" value="C:NatA complex"/>
    <property type="evidence" value="ECO:0007669"/>
    <property type="project" value="TreeGrafter"/>
</dbReference>
<dbReference type="InterPro" id="IPR051556">
    <property type="entry name" value="N-term/lysine_N-AcTrnsfr"/>
</dbReference>
<evidence type="ECO:0000256" key="2">
    <source>
        <dbReference type="ARBA" id="ARBA00023315"/>
    </source>
</evidence>
<dbReference type="Proteomes" id="UP000449547">
    <property type="component" value="Unassembled WGS sequence"/>
</dbReference>
<organism evidence="4 5">
    <name type="scientific">Diutina rugosa</name>
    <name type="common">Yeast</name>
    <name type="synonym">Candida rugosa</name>
    <dbReference type="NCBI Taxonomy" id="5481"/>
    <lineage>
        <taxon>Eukaryota</taxon>
        <taxon>Fungi</taxon>
        <taxon>Dikarya</taxon>
        <taxon>Ascomycota</taxon>
        <taxon>Saccharomycotina</taxon>
        <taxon>Pichiomycetes</taxon>
        <taxon>Debaryomycetaceae</taxon>
        <taxon>Diutina</taxon>
    </lineage>
</organism>
<sequence>MGRDIISLDDVTPNNLGVLKKINEAVLPTTYPEAWYQDSLNSSHIIKLAYFSELPVGAIRGKAIVSQPQSYDSSVASSSIKDAVPSAVYIESLAVLPAYQHQGIGSKLLQYLEEQTKEKFIHKIVLHVHVDNKDAQKWYESRGFVKGDVVADYYKEQGLDNPDAYIYTKEV</sequence>
<dbReference type="RefSeq" id="XP_034014380.1">
    <property type="nucleotide sequence ID" value="XM_034158992.1"/>
</dbReference>
<keyword evidence="1" id="KW-0808">Transferase</keyword>
<dbReference type="Gene3D" id="3.40.630.30">
    <property type="match status" value="1"/>
</dbReference>